<keyword evidence="2" id="KW-1185">Reference proteome</keyword>
<gene>
    <name evidence="1" type="ORF">K443DRAFT_212931</name>
</gene>
<evidence type="ECO:0000313" key="1">
    <source>
        <dbReference type="EMBL" id="KIJ98269.1"/>
    </source>
</evidence>
<name>A0A0C9WMK8_9AGAR</name>
<organism evidence="1 2">
    <name type="scientific">Laccaria amethystina LaAM-08-1</name>
    <dbReference type="NCBI Taxonomy" id="1095629"/>
    <lineage>
        <taxon>Eukaryota</taxon>
        <taxon>Fungi</taxon>
        <taxon>Dikarya</taxon>
        <taxon>Basidiomycota</taxon>
        <taxon>Agaricomycotina</taxon>
        <taxon>Agaricomycetes</taxon>
        <taxon>Agaricomycetidae</taxon>
        <taxon>Agaricales</taxon>
        <taxon>Agaricineae</taxon>
        <taxon>Hydnangiaceae</taxon>
        <taxon>Laccaria</taxon>
    </lineage>
</organism>
<dbReference type="EMBL" id="KN838673">
    <property type="protein sequence ID" value="KIJ98269.1"/>
    <property type="molecule type" value="Genomic_DNA"/>
</dbReference>
<evidence type="ECO:0000313" key="2">
    <source>
        <dbReference type="Proteomes" id="UP000054477"/>
    </source>
</evidence>
<dbReference type="AlphaFoldDB" id="A0A0C9WMK8"/>
<accession>A0A0C9WMK8</accession>
<dbReference type="HOGENOM" id="CLU_3111969_0_0_1"/>
<protein>
    <submittedName>
        <fullName evidence="1">Uncharacterized protein</fullName>
    </submittedName>
</protein>
<feature type="non-terminal residue" evidence="1">
    <location>
        <position position="1"/>
    </location>
</feature>
<proteinExistence type="predicted"/>
<reference evidence="1 2" key="1">
    <citation type="submission" date="2014-04" db="EMBL/GenBank/DDBJ databases">
        <authorList>
            <consortium name="DOE Joint Genome Institute"/>
            <person name="Kuo A."/>
            <person name="Kohler A."/>
            <person name="Nagy L.G."/>
            <person name="Floudas D."/>
            <person name="Copeland A."/>
            <person name="Barry K.W."/>
            <person name="Cichocki N."/>
            <person name="Veneault-Fourrey C."/>
            <person name="LaButti K."/>
            <person name="Lindquist E.A."/>
            <person name="Lipzen A."/>
            <person name="Lundell T."/>
            <person name="Morin E."/>
            <person name="Murat C."/>
            <person name="Sun H."/>
            <person name="Tunlid A."/>
            <person name="Henrissat B."/>
            <person name="Grigoriev I.V."/>
            <person name="Hibbett D.S."/>
            <person name="Martin F."/>
            <person name="Nordberg H.P."/>
            <person name="Cantor M.N."/>
            <person name="Hua S.X."/>
        </authorList>
    </citation>
    <scope>NUCLEOTIDE SEQUENCE [LARGE SCALE GENOMIC DNA]</scope>
    <source>
        <strain evidence="1 2">LaAM-08-1</strain>
    </source>
</reference>
<sequence>KDKLLLRESPSCWCGGWISVRRKQKKTGKKLTTCRMIKLSLNPCVRHATTQ</sequence>
<reference evidence="2" key="2">
    <citation type="submission" date="2015-01" db="EMBL/GenBank/DDBJ databases">
        <title>Evolutionary Origins and Diversification of the Mycorrhizal Mutualists.</title>
        <authorList>
            <consortium name="DOE Joint Genome Institute"/>
            <consortium name="Mycorrhizal Genomics Consortium"/>
            <person name="Kohler A."/>
            <person name="Kuo A."/>
            <person name="Nagy L.G."/>
            <person name="Floudas D."/>
            <person name="Copeland A."/>
            <person name="Barry K.W."/>
            <person name="Cichocki N."/>
            <person name="Veneault-Fourrey C."/>
            <person name="LaButti K."/>
            <person name="Lindquist E.A."/>
            <person name="Lipzen A."/>
            <person name="Lundell T."/>
            <person name="Morin E."/>
            <person name="Murat C."/>
            <person name="Riley R."/>
            <person name="Ohm R."/>
            <person name="Sun H."/>
            <person name="Tunlid A."/>
            <person name="Henrissat B."/>
            <person name="Grigoriev I.V."/>
            <person name="Hibbett D.S."/>
            <person name="Martin F."/>
        </authorList>
    </citation>
    <scope>NUCLEOTIDE SEQUENCE [LARGE SCALE GENOMIC DNA]</scope>
    <source>
        <strain evidence="2">LaAM-08-1</strain>
    </source>
</reference>
<dbReference type="Proteomes" id="UP000054477">
    <property type="component" value="Unassembled WGS sequence"/>
</dbReference>